<name>A0A0D2JPJ0_9CHLO</name>
<sequence length="159" mass="16372">MGALLCQRRRPWTLAGVPQLPQAAAPPSLPPQQPQRKTLKEDSTLGPPGPPPLEPPGGGKCGGGGSGGGAREREHDQANMVAEGPCCIDLYEIICAVKRRAKAAEGGSVAGLQSALYSSPRPRRRPAISLRLQPHALGAAATEVPHGGRASDPVVPGPH</sequence>
<organism evidence="2 3">
    <name type="scientific">Monoraphidium neglectum</name>
    <dbReference type="NCBI Taxonomy" id="145388"/>
    <lineage>
        <taxon>Eukaryota</taxon>
        <taxon>Viridiplantae</taxon>
        <taxon>Chlorophyta</taxon>
        <taxon>core chlorophytes</taxon>
        <taxon>Chlorophyceae</taxon>
        <taxon>CS clade</taxon>
        <taxon>Sphaeropleales</taxon>
        <taxon>Selenastraceae</taxon>
        <taxon>Monoraphidium</taxon>
    </lineage>
</organism>
<accession>A0A0D2JPJ0</accession>
<dbReference type="AlphaFoldDB" id="A0A0D2JPJ0"/>
<feature type="compositionally biased region" description="Gly residues" evidence="1">
    <location>
        <begin position="56"/>
        <end position="69"/>
    </location>
</feature>
<dbReference type="Proteomes" id="UP000054498">
    <property type="component" value="Unassembled WGS sequence"/>
</dbReference>
<evidence type="ECO:0000313" key="3">
    <source>
        <dbReference type="Proteomes" id="UP000054498"/>
    </source>
</evidence>
<dbReference type="GeneID" id="25739793"/>
<feature type="region of interest" description="Disordered" evidence="1">
    <location>
        <begin position="104"/>
        <end position="159"/>
    </location>
</feature>
<dbReference type="RefSeq" id="XP_013900067.1">
    <property type="nucleotide sequence ID" value="XM_014044613.1"/>
</dbReference>
<keyword evidence="3" id="KW-1185">Reference proteome</keyword>
<evidence type="ECO:0000313" key="2">
    <source>
        <dbReference type="EMBL" id="KIZ01048.1"/>
    </source>
</evidence>
<gene>
    <name evidence="2" type="ORF">MNEG_6917</name>
</gene>
<feature type="region of interest" description="Disordered" evidence="1">
    <location>
        <begin position="16"/>
        <end position="77"/>
    </location>
</feature>
<protein>
    <submittedName>
        <fullName evidence="2">Uncharacterized protein</fullName>
    </submittedName>
</protein>
<evidence type="ECO:0000256" key="1">
    <source>
        <dbReference type="SAM" id="MobiDB-lite"/>
    </source>
</evidence>
<reference evidence="2 3" key="1">
    <citation type="journal article" date="2013" name="BMC Genomics">
        <title>Reconstruction of the lipid metabolism for the microalga Monoraphidium neglectum from its genome sequence reveals characteristics suitable for biofuel production.</title>
        <authorList>
            <person name="Bogen C."/>
            <person name="Al-Dilaimi A."/>
            <person name="Albersmeier A."/>
            <person name="Wichmann J."/>
            <person name="Grundmann M."/>
            <person name="Rupp O."/>
            <person name="Lauersen K.J."/>
            <person name="Blifernez-Klassen O."/>
            <person name="Kalinowski J."/>
            <person name="Goesmann A."/>
            <person name="Mussgnug J.H."/>
            <person name="Kruse O."/>
        </authorList>
    </citation>
    <scope>NUCLEOTIDE SEQUENCE [LARGE SCALE GENOMIC DNA]</scope>
    <source>
        <strain evidence="2 3">SAG 48.87</strain>
    </source>
</reference>
<dbReference type="EMBL" id="KK101394">
    <property type="protein sequence ID" value="KIZ01048.1"/>
    <property type="molecule type" value="Genomic_DNA"/>
</dbReference>
<dbReference type="KEGG" id="mng:MNEG_6917"/>
<proteinExistence type="predicted"/>